<evidence type="ECO:0000313" key="1">
    <source>
        <dbReference type="EMBL" id="KAH9412619.1"/>
    </source>
</evidence>
<comment type="caution">
    <text evidence="1">The sequence shown here is derived from an EMBL/GenBank/DDBJ whole genome shotgun (WGS) entry which is preliminary data.</text>
</comment>
<name>A0ABQ8IQN6_DERPT</name>
<organism evidence="1 2">
    <name type="scientific">Dermatophagoides pteronyssinus</name>
    <name type="common">European house dust mite</name>
    <dbReference type="NCBI Taxonomy" id="6956"/>
    <lineage>
        <taxon>Eukaryota</taxon>
        <taxon>Metazoa</taxon>
        <taxon>Ecdysozoa</taxon>
        <taxon>Arthropoda</taxon>
        <taxon>Chelicerata</taxon>
        <taxon>Arachnida</taxon>
        <taxon>Acari</taxon>
        <taxon>Acariformes</taxon>
        <taxon>Sarcoptiformes</taxon>
        <taxon>Astigmata</taxon>
        <taxon>Psoroptidia</taxon>
        <taxon>Analgoidea</taxon>
        <taxon>Pyroglyphidae</taxon>
        <taxon>Dermatophagoidinae</taxon>
        <taxon>Dermatophagoides</taxon>
    </lineage>
</organism>
<protein>
    <submittedName>
        <fullName evidence="1">Uncharacterized protein</fullName>
    </submittedName>
</protein>
<evidence type="ECO:0000313" key="2">
    <source>
        <dbReference type="Proteomes" id="UP000887458"/>
    </source>
</evidence>
<reference evidence="1 2" key="2">
    <citation type="journal article" date="2022" name="Mol. Biol. Evol.">
        <title>Comparative Genomics Reveals Insights into the Divergent Evolution of Astigmatic Mites and Household Pest Adaptations.</title>
        <authorList>
            <person name="Xiong Q."/>
            <person name="Wan A.T."/>
            <person name="Liu X."/>
            <person name="Fung C.S."/>
            <person name="Xiao X."/>
            <person name="Malainual N."/>
            <person name="Hou J."/>
            <person name="Wang L."/>
            <person name="Wang M."/>
            <person name="Yang K.Y."/>
            <person name="Cui Y."/>
            <person name="Leung E.L."/>
            <person name="Nong W."/>
            <person name="Shin S.K."/>
            <person name="Au S.W."/>
            <person name="Jeong K.Y."/>
            <person name="Chew F.T."/>
            <person name="Hui J.H."/>
            <person name="Leung T.F."/>
            <person name="Tungtrongchitr A."/>
            <person name="Zhong N."/>
            <person name="Liu Z."/>
            <person name="Tsui S.K."/>
        </authorList>
    </citation>
    <scope>NUCLEOTIDE SEQUENCE [LARGE SCALE GENOMIC DNA]</scope>
    <source>
        <strain evidence="1">Derp</strain>
    </source>
</reference>
<reference evidence="1 2" key="1">
    <citation type="journal article" date="2018" name="J. Allergy Clin. Immunol.">
        <title>High-quality assembly of Dermatophagoides pteronyssinus genome and transcriptome reveals a wide range of novel allergens.</title>
        <authorList>
            <person name="Liu X.Y."/>
            <person name="Yang K.Y."/>
            <person name="Wang M.Q."/>
            <person name="Kwok J.S."/>
            <person name="Zeng X."/>
            <person name="Yang Z."/>
            <person name="Xiao X.J."/>
            <person name="Lau C.P."/>
            <person name="Li Y."/>
            <person name="Huang Z.M."/>
            <person name="Ba J.G."/>
            <person name="Yim A.K."/>
            <person name="Ouyang C.Y."/>
            <person name="Ngai S.M."/>
            <person name="Chan T.F."/>
            <person name="Leung E.L."/>
            <person name="Liu L."/>
            <person name="Liu Z.G."/>
            <person name="Tsui S.K."/>
        </authorList>
    </citation>
    <scope>NUCLEOTIDE SEQUENCE [LARGE SCALE GENOMIC DNA]</scope>
    <source>
        <strain evidence="1">Derp</strain>
    </source>
</reference>
<dbReference type="EMBL" id="NJHN03000129">
    <property type="protein sequence ID" value="KAH9412619.1"/>
    <property type="molecule type" value="Genomic_DNA"/>
</dbReference>
<sequence>MNYDEIIHSWGFLVGHLELPWPKETRQNWFQLDKLNHLRTIPHAKADGFRMPKGLTYFLLVASNLNSSLYSSMTSGWPLALDNLTRHIKRSKK</sequence>
<gene>
    <name evidence="1" type="ORF">DERP_006582</name>
</gene>
<keyword evidence="2" id="KW-1185">Reference proteome</keyword>
<accession>A0ABQ8IQN6</accession>
<dbReference type="Proteomes" id="UP000887458">
    <property type="component" value="Unassembled WGS sequence"/>
</dbReference>
<proteinExistence type="predicted"/>